<protein>
    <submittedName>
        <fullName evidence="2">Uncharacterized protein</fullName>
    </submittedName>
</protein>
<organism evidence="2 3">
    <name type="scientific">Halteria grandinella</name>
    <dbReference type="NCBI Taxonomy" id="5974"/>
    <lineage>
        <taxon>Eukaryota</taxon>
        <taxon>Sar</taxon>
        <taxon>Alveolata</taxon>
        <taxon>Ciliophora</taxon>
        <taxon>Intramacronucleata</taxon>
        <taxon>Spirotrichea</taxon>
        <taxon>Stichotrichia</taxon>
        <taxon>Sporadotrichida</taxon>
        <taxon>Halteriidae</taxon>
        <taxon>Halteria</taxon>
    </lineage>
</organism>
<evidence type="ECO:0000256" key="1">
    <source>
        <dbReference type="SAM" id="Phobius"/>
    </source>
</evidence>
<dbReference type="AlphaFoldDB" id="A0A8J8SZP7"/>
<keyword evidence="3" id="KW-1185">Reference proteome</keyword>
<keyword evidence="1" id="KW-0472">Membrane</keyword>
<keyword evidence="1" id="KW-1133">Transmembrane helix</keyword>
<gene>
    <name evidence="2" type="ORF">FGO68_gene790</name>
</gene>
<comment type="caution">
    <text evidence="2">The sequence shown here is derived from an EMBL/GenBank/DDBJ whole genome shotgun (WGS) entry which is preliminary data.</text>
</comment>
<dbReference type="Proteomes" id="UP000785679">
    <property type="component" value="Unassembled WGS sequence"/>
</dbReference>
<proteinExistence type="predicted"/>
<accession>A0A8J8SZP7</accession>
<reference evidence="2" key="1">
    <citation type="submission" date="2019-06" db="EMBL/GenBank/DDBJ databases">
        <authorList>
            <person name="Zheng W."/>
        </authorList>
    </citation>
    <scope>NUCLEOTIDE SEQUENCE</scope>
    <source>
        <strain evidence="2">QDHG01</strain>
    </source>
</reference>
<dbReference type="EMBL" id="RRYP01014011">
    <property type="protein sequence ID" value="TNV76203.1"/>
    <property type="molecule type" value="Genomic_DNA"/>
</dbReference>
<feature type="transmembrane region" description="Helical" evidence="1">
    <location>
        <begin position="167"/>
        <end position="193"/>
    </location>
</feature>
<keyword evidence="1" id="KW-0812">Transmembrane</keyword>
<sequence length="249" mass="28651">MEAFLQFWVYDQRWAPIIPHKPLILHTSWLVPIAAQLSLNVPSYIQYGQGNTTCFDPEPEEVFSEYLTVNALIALLTVITLLRQLYLARNNKLFPPSVQFTESVPKEATVMHDYWFRRNALISVNAWLLLLLVFSTGLFSGANLIYLEPSVCTEGMELSIIHAWISRVFLIIIGLQIVTFLVVKGASGLFLAFCPQQLVRCKKTFCRKKSKYDRFEERDIETSLNEVRMPLSKSPQEPKEPLLQQVRIN</sequence>
<feature type="transmembrane region" description="Helical" evidence="1">
    <location>
        <begin position="66"/>
        <end position="86"/>
    </location>
</feature>
<evidence type="ECO:0000313" key="3">
    <source>
        <dbReference type="Proteomes" id="UP000785679"/>
    </source>
</evidence>
<evidence type="ECO:0000313" key="2">
    <source>
        <dbReference type="EMBL" id="TNV76203.1"/>
    </source>
</evidence>
<name>A0A8J8SZP7_HALGN</name>
<feature type="transmembrane region" description="Helical" evidence="1">
    <location>
        <begin position="126"/>
        <end position="147"/>
    </location>
</feature>